<name>A0A7V0Z6E7_UNCW3</name>
<proteinExistence type="predicted"/>
<dbReference type="SUPFAM" id="SSF82171">
    <property type="entry name" value="DPP6 N-terminal domain-like"/>
    <property type="match status" value="1"/>
</dbReference>
<sequence>MTKALIFVMPLSFIFFALGASDQSVQYKVKGVEIFLENGGRVDWCETNDMIAFDRKGEDGLYDIYIIRPDRTDEECITDIPGLPERKHIGQPAWHPSGRYIVCQVENEHSKRSINNQPSMEL</sequence>
<gene>
    <name evidence="2" type="ORF">ENP86_07870</name>
</gene>
<keyword evidence="1" id="KW-0732">Signal</keyword>
<organism evidence="2">
    <name type="scientific">candidate division WOR-3 bacterium</name>
    <dbReference type="NCBI Taxonomy" id="2052148"/>
    <lineage>
        <taxon>Bacteria</taxon>
        <taxon>Bacteria division WOR-3</taxon>
    </lineage>
</organism>
<evidence type="ECO:0000313" key="2">
    <source>
        <dbReference type="EMBL" id="HDY59452.1"/>
    </source>
</evidence>
<accession>A0A7V0Z6E7</accession>
<comment type="caution">
    <text evidence="2">The sequence shown here is derived from an EMBL/GenBank/DDBJ whole genome shotgun (WGS) entry which is preliminary data.</text>
</comment>
<evidence type="ECO:0000256" key="1">
    <source>
        <dbReference type="SAM" id="SignalP"/>
    </source>
</evidence>
<dbReference type="AlphaFoldDB" id="A0A7V0Z6E7"/>
<dbReference type="Gene3D" id="2.120.10.30">
    <property type="entry name" value="TolB, C-terminal domain"/>
    <property type="match status" value="1"/>
</dbReference>
<feature type="signal peptide" evidence="1">
    <location>
        <begin position="1"/>
        <end position="19"/>
    </location>
</feature>
<protein>
    <submittedName>
        <fullName evidence="2">Uncharacterized protein</fullName>
    </submittedName>
</protein>
<reference evidence="2" key="1">
    <citation type="journal article" date="2020" name="mSystems">
        <title>Genome- and Community-Level Interaction Insights into Carbon Utilization and Element Cycling Functions of Hydrothermarchaeota in Hydrothermal Sediment.</title>
        <authorList>
            <person name="Zhou Z."/>
            <person name="Liu Y."/>
            <person name="Xu W."/>
            <person name="Pan J."/>
            <person name="Luo Z.H."/>
            <person name="Li M."/>
        </authorList>
    </citation>
    <scope>NUCLEOTIDE SEQUENCE [LARGE SCALE GENOMIC DNA]</scope>
    <source>
        <strain evidence="2">SpSt-258</strain>
    </source>
</reference>
<dbReference type="EMBL" id="DSKY01000020">
    <property type="protein sequence ID" value="HDY59452.1"/>
    <property type="molecule type" value="Genomic_DNA"/>
</dbReference>
<dbReference type="InterPro" id="IPR011042">
    <property type="entry name" value="6-blade_b-propeller_TolB-like"/>
</dbReference>
<feature type="chain" id="PRO_5031544871" evidence="1">
    <location>
        <begin position="20"/>
        <end position="122"/>
    </location>
</feature>